<reference evidence="2" key="1">
    <citation type="submission" date="2020-03" db="EMBL/GenBank/DDBJ databases">
        <title>The deep terrestrial virosphere.</title>
        <authorList>
            <person name="Holmfeldt K."/>
            <person name="Nilsson E."/>
            <person name="Simone D."/>
            <person name="Lopez-Fernandez M."/>
            <person name="Wu X."/>
            <person name="de Brujin I."/>
            <person name="Lundin D."/>
            <person name="Andersson A."/>
            <person name="Bertilsson S."/>
            <person name="Dopson M."/>
        </authorList>
    </citation>
    <scope>NUCLEOTIDE SEQUENCE</scope>
    <source>
        <strain evidence="2">MM171A02230</strain>
        <strain evidence="1">MM171B00502</strain>
    </source>
</reference>
<accession>A0A6M3X5A9</accession>
<dbReference type="EMBL" id="MT143933">
    <property type="protein sequence ID" value="QJH92944.1"/>
    <property type="molecule type" value="Genomic_DNA"/>
</dbReference>
<evidence type="ECO:0000313" key="1">
    <source>
        <dbReference type="EMBL" id="QJB04037.1"/>
    </source>
</evidence>
<protein>
    <submittedName>
        <fullName evidence="2">Uncharacterized protein</fullName>
    </submittedName>
</protein>
<gene>
    <name evidence="2" type="ORF">MM171A02230_0003</name>
    <name evidence="1" type="ORF">MM171B00502_0030</name>
</gene>
<dbReference type="AlphaFoldDB" id="A0A6M3X5A9"/>
<proteinExistence type="predicted"/>
<sequence>MGELNVLFPEKEVPLPDGSVLKVTPLSLKDLPKVVRAFGTIMKLATEQSGAFDKAKKSKKPVEGAYAEIAIAGAEELLQILPYCIDRKPEEVPLEVVPDVISIVIEQNVTDVAVKKWVALAQKVTGLLPKGVGQSVKSKL</sequence>
<evidence type="ECO:0000313" key="2">
    <source>
        <dbReference type="EMBL" id="QJH92944.1"/>
    </source>
</evidence>
<dbReference type="EMBL" id="MT143869">
    <property type="protein sequence ID" value="QJB04037.1"/>
    <property type="molecule type" value="Genomic_DNA"/>
</dbReference>
<name>A0A6M3X5A9_9ZZZZ</name>
<organism evidence="2">
    <name type="scientific">viral metagenome</name>
    <dbReference type="NCBI Taxonomy" id="1070528"/>
    <lineage>
        <taxon>unclassified sequences</taxon>
        <taxon>metagenomes</taxon>
        <taxon>organismal metagenomes</taxon>
    </lineage>
</organism>